<evidence type="ECO:0000256" key="4">
    <source>
        <dbReference type="ARBA" id="ARBA00006171"/>
    </source>
</evidence>
<dbReference type="NCBIfam" id="TIGR01549">
    <property type="entry name" value="HAD-SF-IA-v1"/>
    <property type="match status" value="1"/>
</dbReference>
<dbReference type="Gene3D" id="1.10.150.240">
    <property type="entry name" value="Putative phosphatase, domain 2"/>
    <property type="match status" value="1"/>
</dbReference>
<feature type="binding site" evidence="10">
    <location>
        <position position="21"/>
    </location>
    <ligand>
        <name>Mg(2+)</name>
        <dbReference type="ChEBI" id="CHEBI:18420"/>
    </ligand>
</feature>
<dbReference type="Gene3D" id="3.40.50.1000">
    <property type="entry name" value="HAD superfamily/HAD-like"/>
    <property type="match status" value="1"/>
</dbReference>
<dbReference type="InterPro" id="IPR036412">
    <property type="entry name" value="HAD-like_sf"/>
</dbReference>
<dbReference type="InterPro" id="IPR023198">
    <property type="entry name" value="PGP-like_dom2"/>
</dbReference>
<evidence type="ECO:0000256" key="9">
    <source>
        <dbReference type="ARBA" id="ARBA00023277"/>
    </source>
</evidence>
<accession>A0ABU1N2E1</accession>
<comment type="function">
    <text evidence="10">Specifically catalyzes the dephosphorylation of 2-phosphoglycolate. Is involved in the dissimilation of the intracellular 2-phosphoglycolate formed during the DNA repair of 3'-phosphoglycolate ends, a major class of DNA lesions induced by oxidative stress.</text>
</comment>
<evidence type="ECO:0000313" key="12">
    <source>
        <dbReference type="Proteomes" id="UP001262754"/>
    </source>
</evidence>
<comment type="similarity">
    <text evidence="4 10">Belongs to the HAD-like hydrolase superfamily. CbbY/CbbZ/Gph/YieH family.</text>
</comment>
<dbReference type="InterPro" id="IPR006439">
    <property type="entry name" value="HAD-SF_hydro_IA"/>
</dbReference>
<sequence length="243" mass="24939">MHAQNDIPKAEILKGATIAFDLDGTLVDTAPDLVASLNLILAEEGLPPLPFDDVRKMVGRGAKALLERGFAAAGAPLDADQAPVLVERFVALYLGRIAHESAPFPGVVDALVSLRAAGAKLAVCTNKLTHLSVALLDALDLTQYFDAVVGADSAPAAKPDPRHLLATIAAVGGDPTRAVMVGDSINDALAAKAANVPTLLVTFGYTEAPVETLGGDLLIDAFSDAPSACITLLASCGRRNAGL</sequence>
<dbReference type="SFLD" id="SFLDG01129">
    <property type="entry name" value="C1.5:_HAD__Beta-PGM__Phosphata"/>
    <property type="match status" value="1"/>
</dbReference>
<dbReference type="NCBIfam" id="TIGR01449">
    <property type="entry name" value="PGP_bact"/>
    <property type="match status" value="1"/>
</dbReference>
<keyword evidence="6 10" id="KW-0479">Metal-binding</keyword>
<evidence type="ECO:0000256" key="7">
    <source>
        <dbReference type="ARBA" id="ARBA00022801"/>
    </source>
</evidence>
<feature type="binding site" evidence="10">
    <location>
        <position position="183"/>
    </location>
    <ligand>
        <name>Mg(2+)</name>
        <dbReference type="ChEBI" id="CHEBI:18420"/>
    </ligand>
</feature>
<dbReference type="InterPro" id="IPR050155">
    <property type="entry name" value="HAD-like_hydrolase_sf"/>
</dbReference>
<dbReference type="SFLD" id="SFLDG01135">
    <property type="entry name" value="C1.5.6:_HAD__Beta-PGM__Phospha"/>
    <property type="match status" value="1"/>
</dbReference>
<evidence type="ECO:0000256" key="2">
    <source>
        <dbReference type="ARBA" id="ARBA00001946"/>
    </source>
</evidence>
<name>A0ABU1N2E1_9CAUL</name>
<keyword evidence="7 10" id="KW-0378">Hydrolase</keyword>
<comment type="cofactor">
    <cofactor evidence="2 10">
        <name>Mg(2+)</name>
        <dbReference type="ChEBI" id="CHEBI:18420"/>
    </cofactor>
</comment>
<keyword evidence="12" id="KW-1185">Reference proteome</keyword>
<keyword evidence="9 10" id="KW-0119">Carbohydrate metabolism</keyword>
<comment type="caution">
    <text evidence="11">The sequence shown here is derived from an EMBL/GenBank/DDBJ whole genome shotgun (WGS) entry which is preliminary data.</text>
</comment>
<evidence type="ECO:0000256" key="5">
    <source>
        <dbReference type="ARBA" id="ARBA00013078"/>
    </source>
</evidence>
<evidence type="ECO:0000256" key="10">
    <source>
        <dbReference type="HAMAP-Rule" id="MF_00495"/>
    </source>
</evidence>
<dbReference type="Proteomes" id="UP001262754">
    <property type="component" value="Unassembled WGS sequence"/>
</dbReference>
<evidence type="ECO:0000256" key="8">
    <source>
        <dbReference type="ARBA" id="ARBA00022842"/>
    </source>
</evidence>
<feature type="active site" description="Nucleophile" evidence="10">
    <location>
        <position position="21"/>
    </location>
</feature>
<protein>
    <recommendedName>
        <fullName evidence="5 10">Phosphoglycolate phosphatase</fullName>
        <shortName evidence="10">PGP</shortName>
        <shortName evidence="10">PGPase</shortName>
        <ecNumber evidence="5 10">3.1.3.18</ecNumber>
    </recommendedName>
</protein>
<dbReference type="HAMAP" id="MF_00495">
    <property type="entry name" value="GPH_hydrolase_bact"/>
    <property type="match status" value="1"/>
</dbReference>
<dbReference type="PANTHER" id="PTHR43434">
    <property type="entry name" value="PHOSPHOGLYCOLATE PHOSPHATASE"/>
    <property type="match status" value="1"/>
</dbReference>
<keyword evidence="8 10" id="KW-0460">Magnesium</keyword>
<comment type="pathway">
    <text evidence="3 10">Organic acid metabolism; glycolate biosynthesis; glycolate from 2-phosphoglycolate: step 1/1.</text>
</comment>
<evidence type="ECO:0000256" key="6">
    <source>
        <dbReference type="ARBA" id="ARBA00022723"/>
    </source>
</evidence>
<dbReference type="EC" id="3.1.3.18" evidence="5 10"/>
<dbReference type="SUPFAM" id="SSF56784">
    <property type="entry name" value="HAD-like"/>
    <property type="match status" value="1"/>
</dbReference>
<evidence type="ECO:0000256" key="1">
    <source>
        <dbReference type="ARBA" id="ARBA00000830"/>
    </source>
</evidence>
<dbReference type="InterPro" id="IPR023214">
    <property type="entry name" value="HAD_sf"/>
</dbReference>
<reference evidence="11 12" key="1">
    <citation type="submission" date="2023-07" db="EMBL/GenBank/DDBJ databases">
        <title>Sorghum-associated microbial communities from plants grown in Nebraska, USA.</title>
        <authorList>
            <person name="Schachtman D."/>
        </authorList>
    </citation>
    <scope>NUCLEOTIDE SEQUENCE [LARGE SCALE GENOMIC DNA]</scope>
    <source>
        <strain evidence="11 12">DS2154</strain>
    </source>
</reference>
<dbReference type="InterPro" id="IPR037512">
    <property type="entry name" value="PGPase_prok"/>
</dbReference>
<dbReference type="PANTHER" id="PTHR43434:SF1">
    <property type="entry name" value="PHOSPHOGLYCOLATE PHOSPHATASE"/>
    <property type="match status" value="1"/>
</dbReference>
<dbReference type="NCBIfam" id="TIGR01509">
    <property type="entry name" value="HAD-SF-IA-v3"/>
    <property type="match status" value="1"/>
</dbReference>
<feature type="binding site" evidence="10">
    <location>
        <position position="23"/>
    </location>
    <ligand>
        <name>Mg(2+)</name>
        <dbReference type="ChEBI" id="CHEBI:18420"/>
    </ligand>
</feature>
<dbReference type="SFLD" id="SFLDS00003">
    <property type="entry name" value="Haloacid_Dehalogenase"/>
    <property type="match status" value="1"/>
</dbReference>
<organism evidence="11 12">
    <name type="scientific">Caulobacter rhizosphaerae</name>
    <dbReference type="NCBI Taxonomy" id="2010972"/>
    <lineage>
        <taxon>Bacteria</taxon>
        <taxon>Pseudomonadati</taxon>
        <taxon>Pseudomonadota</taxon>
        <taxon>Alphaproteobacteria</taxon>
        <taxon>Caulobacterales</taxon>
        <taxon>Caulobacteraceae</taxon>
        <taxon>Caulobacter</taxon>
    </lineage>
</organism>
<gene>
    <name evidence="11" type="ORF">J2800_003335</name>
</gene>
<comment type="catalytic activity">
    <reaction evidence="1 10">
        <text>2-phosphoglycolate + H2O = glycolate + phosphate</text>
        <dbReference type="Rhea" id="RHEA:14369"/>
        <dbReference type="ChEBI" id="CHEBI:15377"/>
        <dbReference type="ChEBI" id="CHEBI:29805"/>
        <dbReference type="ChEBI" id="CHEBI:43474"/>
        <dbReference type="ChEBI" id="CHEBI:58033"/>
        <dbReference type="EC" id="3.1.3.18"/>
    </reaction>
</comment>
<evidence type="ECO:0000313" key="11">
    <source>
        <dbReference type="EMBL" id="MDR6532577.1"/>
    </source>
</evidence>
<proteinExistence type="inferred from homology"/>
<dbReference type="EMBL" id="JAVDRL010000009">
    <property type="protein sequence ID" value="MDR6532577.1"/>
    <property type="molecule type" value="Genomic_DNA"/>
</dbReference>
<evidence type="ECO:0000256" key="3">
    <source>
        <dbReference type="ARBA" id="ARBA00004818"/>
    </source>
</evidence>
<dbReference type="RefSeq" id="WP_056756469.1">
    <property type="nucleotide sequence ID" value="NZ_JAVDRL010000009.1"/>
</dbReference>
<dbReference type="GO" id="GO:0008967">
    <property type="term" value="F:phosphoglycolate phosphatase activity"/>
    <property type="evidence" value="ECO:0007669"/>
    <property type="project" value="UniProtKB-EC"/>
</dbReference>
<dbReference type="Pfam" id="PF00702">
    <property type="entry name" value="Hydrolase"/>
    <property type="match status" value="1"/>
</dbReference>